<reference evidence="2" key="1">
    <citation type="submission" date="2021-01" db="EMBL/GenBank/DDBJ databases">
        <title>Genomic Encyclopedia of Type Strains, Phase IV (KMG-IV): sequencing the most valuable type-strain genomes for metagenomic binning, comparative biology and taxonomic classification.</title>
        <authorList>
            <person name="Goeker M."/>
        </authorList>
    </citation>
    <scope>NUCLEOTIDE SEQUENCE</scope>
    <source>
        <strain evidence="2">DSM 23230</strain>
    </source>
</reference>
<dbReference type="PANTHER" id="PTHR38468">
    <property type="entry name" value="SLL0939 PROTEIN"/>
    <property type="match status" value="1"/>
</dbReference>
<dbReference type="EMBL" id="JAFBDQ010000012">
    <property type="protein sequence ID" value="MBM7557422.1"/>
    <property type="molecule type" value="Genomic_DNA"/>
</dbReference>
<dbReference type="AlphaFoldDB" id="A0A939BPS7"/>
<dbReference type="Pfam" id="PF07784">
    <property type="entry name" value="DUF1622"/>
    <property type="match status" value="1"/>
</dbReference>
<keyword evidence="3" id="KW-1185">Reference proteome</keyword>
<sequence length="113" mass="12616">MEQLTETLALFIALAGVAVIIWGVIMALIALIKLEIGRFNGMAICSKRDNLRHHLGSYLLLGLEFLVAADVIHTILHPGREELIILGAIVLIRTILSFFLNLEMRNNHKNCTK</sequence>
<proteinExistence type="predicted"/>
<dbReference type="InterPro" id="IPR012427">
    <property type="entry name" value="DUF1622"/>
</dbReference>
<evidence type="ECO:0000313" key="3">
    <source>
        <dbReference type="Proteomes" id="UP000774000"/>
    </source>
</evidence>
<feature type="transmembrane region" description="Helical" evidence="1">
    <location>
        <begin position="55"/>
        <end position="77"/>
    </location>
</feature>
<gene>
    <name evidence="2" type="ORF">JOC47_002288</name>
</gene>
<keyword evidence="1" id="KW-0472">Membrane</keyword>
<feature type="transmembrane region" description="Helical" evidence="1">
    <location>
        <begin position="12"/>
        <end position="34"/>
    </location>
</feature>
<feature type="transmembrane region" description="Helical" evidence="1">
    <location>
        <begin position="83"/>
        <end position="102"/>
    </location>
</feature>
<accession>A0A939BPS7</accession>
<protein>
    <submittedName>
        <fullName evidence="2">Membrane protein</fullName>
    </submittedName>
</protein>
<keyword evidence="1" id="KW-0812">Transmembrane</keyword>
<evidence type="ECO:0000256" key="1">
    <source>
        <dbReference type="SAM" id="Phobius"/>
    </source>
</evidence>
<dbReference type="RefSeq" id="WP_204702171.1">
    <property type="nucleotide sequence ID" value="NZ_JAFBDQ010000012.1"/>
</dbReference>
<evidence type="ECO:0000313" key="2">
    <source>
        <dbReference type="EMBL" id="MBM7557422.1"/>
    </source>
</evidence>
<keyword evidence="1" id="KW-1133">Transmembrane helix</keyword>
<comment type="caution">
    <text evidence="2">The sequence shown here is derived from an EMBL/GenBank/DDBJ whole genome shotgun (WGS) entry which is preliminary data.</text>
</comment>
<dbReference type="PANTHER" id="PTHR38468:SF1">
    <property type="entry name" value="SLL0939 PROTEIN"/>
    <property type="match status" value="1"/>
</dbReference>
<organism evidence="2 3">
    <name type="scientific">Halanaerobacter jeridensis</name>
    <dbReference type="NCBI Taxonomy" id="706427"/>
    <lineage>
        <taxon>Bacteria</taxon>
        <taxon>Bacillati</taxon>
        <taxon>Bacillota</taxon>
        <taxon>Clostridia</taxon>
        <taxon>Halanaerobiales</taxon>
        <taxon>Halobacteroidaceae</taxon>
        <taxon>Halanaerobacter</taxon>
    </lineage>
</organism>
<dbReference type="Proteomes" id="UP000774000">
    <property type="component" value="Unassembled WGS sequence"/>
</dbReference>
<name>A0A939BPS7_9FIRM</name>